<sequence length="197" mass="22559">MKVLVACEYSGTVRDAFIARGHDAMSCDLLDSDSSGPHYKGDVFDIINDGWDLMIAHPPCTYLSNSGVTWLYKQKERWKKMIEGAVFFRKLRESNISKIAVENPIMHKYAKQIIGAEQTQVIQPWMFGHMEQKATCLWLKGLPPLIPTNDVKEEMMKLPKVKRERIHYLPPSKDRGKIRSKTYEGIAQAMASQWGTK</sequence>
<dbReference type="AlphaFoldDB" id="A0A161P9E9"/>
<reference evidence="1" key="1">
    <citation type="submission" date="2016-02" db="EMBL/GenBank/DDBJ databases">
        <title>Genome sequence of Bacillus trypoxylicola KCTC 13244(T).</title>
        <authorList>
            <person name="Jeong H."/>
            <person name="Park S.-H."/>
            <person name="Choi S.-K."/>
        </authorList>
    </citation>
    <scope>NUCLEOTIDE SEQUENCE [LARGE SCALE GENOMIC DNA]</scope>
    <source>
        <strain evidence="1">KCTC 13244</strain>
    </source>
</reference>
<dbReference type="EMBL" id="LTAO01000034">
    <property type="protein sequence ID" value="KYG28154.1"/>
    <property type="molecule type" value="Genomic_DNA"/>
</dbReference>
<gene>
    <name evidence="1" type="ORF">AZF04_09630</name>
</gene>
<keyword evidence="2" id="KW-1185">Reference proteome</keyword>
<dbReference type="Proteomes" id="UP000075806">
    <property type="component" value="Unassembled WGS sequence"/>
</dbReference>
<name>A0A161P9E9_9BACI</name>
<proteinExistence type="predicted"/>
<evidence type="ECO:0000313" key="1">
    <source>
        <dbReference type="EMBL" id="KYG28154.1"/>
    </source>
</evidence>
<accession>A0A161P9E9</accession>
<dbReference type="STRING" id="519424.AZF04_09630"/>
<organism evidence="1 2">
    <name type="scientific">Alkalihalobacillus trypoxylicola</name>
    <dbReference type="NCBI Taxonomy" id="519424"/>
    <lineage>
        <taxon>Bacteria</taxon>
        <taxon>Bacillati</taxon>
        <taxon>Bacillota</taxon>
        <taxon>Bacilli</taxon>
        <taxon>Bacillales</taxon>
        <taxon>Bacillaceae</taxon>
        <taxon>Alkalihalobacillus</taxon>
    </lineage>
</organism>
<evidence type="ECO:0008006" key="3">
    <source>
        <dbReference type="Google" id="ProtNLM"/>
    </source>
</evidence>
<protein>
    <recommendedName>
        <fullName evidence="3">DNA cytosine methyltransferase</fullName>
    </recommendedName>
</protein>
<evidence type="ECO:0000313" key="2">
    <source>
        <dbReference type="Proteomes" id="UP000075806"/>
    </source>
</evidence>
<comment type="caution">
    <text evidence="1">The sequence shown here is derived from an EMBL/GenBank/DDBJ whole genome shotgun (WGS) entry which is preliminary data.</text>
</comment>
<dbReference type="RefSeq" id="WP_061949577.1">
    <property type="nucleotide sequence ID" value="NZ_LTAO01000034.1"/>
</dbReference>
<dbReference type="OrthoDB" id="9134166at2"/>